<reference evidence="1" key="1">
    <citation type="journal article" date="2023" name="Insect Mol. Biol.">
        <title>Genome sequencing provides insights into the evolution of gene families encoding plant cell wall-degrading enzymes in longhorned beetles.</title>
        <authorList>
            <person name="Shin N.R."/>
            <person name="Okamura Y."/>
            <person name="Kirsch R."/>
            <person name="Pauchet Y."/>
        </authorList>
    </citation>
    <scope>NUCLEOTIDE SEQUENCE</scope>
    <source>
        <strain evidence="1">MMC_N1</strain>
    </source>
</reference>
<gene>
    <name evidence="1" type="ORF">NQ317_018849</name>
</gene>
<dbReference type="Proteomes" id="UP001162164">
    <property type="component" value="Unassembled WGS sequence"/>
</dbReference>
<comment type="caution">
    <text evidence="1">The sequence shown here is derived from an EMBL/GenBank/DDBJ whole genome shotgun (WGS) entry which is preliminary data.</text>
</comment>
<accession>A0ABQ9IQ23</accession>
<sequence>MRNSESGQSEMLRCDKCEYETRYKRALKSHLLVHKDISEVTIPNEREVSKVICPSTRRFQK</sequence>
<evidence type="ECO:0000313" key="2">
    <source>
        <dbReference type="Proteomes" id="UP001162164"/>
    </source>
</evidence>
<organism evidence="1 2">
    <name type="scientific">Molorchus minor</name>
    <dbReference type="NCBI Taxonomy" id="1323400"/>
    <lineage>
        <taxon>Eukaryota</taxon>
        <taxon>Metazoa</taxon>
        <taxon>Ecdysozoa</taxon>
        <taxon>Arthropoda</taxon>
        <taxon>Hexapoda</taxon>
        <taxon>Insecta</taxon>
        <taxon>Pterygota</taxon>
        <taxon>Neoptera</taxon>
        <taxon>Endopterygota</taxon>
        <taxon>Coleoptera</taxon>
        <taxon>Polyphaga</taxon>
        <taxon>Cucujiformia</taxon>
        <taxon>Chrysomeloidea</taxon>
        <taxon>Cerambycidae</taxon>
        <taxon>Lamiinae</taxon>
        <taxon>Monochamini</taxon>
        <taxon>Molorchus</taxon>
    </lineage>
</organism>
<proteinExistence type="predicted"/>
<evidence type="ECO:0000313" key="1">
    <source>
        <dbReference type="EMBL" id="KAJ8948462.1"/>
    </source>
</evidence>
<protein>
    <recommendedName>
        <fullName evidence="3">C2H2-type domain-containing protein</fullName>
    </recommendedName>
</protein>
<name>A0ABQ9IQ23_9CUCU</name>
<dbReference type="Gene3D" id="3.30.160.60">
    <property type="entry name" value="Classic Zinc Finger"/>
    <property type="match status" value="1"/>
</dbReference>
<evidence type="ECO:0008006" key="3">
    <source>
        <dbReference type="Google" id="ProtNLM"/>
    </source>
</evidence>
<dbReference type="EMBL" id="JAPWTJ010004092">
    <property type="protein sequence ID" value="KAJ8948462.1"/>
    <property type="molecule type" value="Genomic_DNA"/>
</dbReference>
<keyword evidence="2" id="KW-1185">Reference proteome</keyword>